<protein>
    <submittedName>
        <fullName evidence="5">Prepilin-type cleavage/methylation domain-containing protein</fullName>
    </submittedName>
</protein>
<dbReference type="EMBL" id="PEML01000144">
    <property type="protein sequence ID" value="RTI07681.1"/>
    <property type="molecule type" value="Genomic_DNA"/>
</dbReference>
<dbReference type="Proteomes" id="UP000286928">
    <property type="component" value="Unassembled WGS sequence"/>
</dbReference>
<evidence type="ECO:0000313" key="6">
    <source>
        <dbReference type="Proteomes" id="UP000286928"/>
    </source>
</evidence>
<evidence type="ECO:0000256" key="2">
    <source>
        <dbReference type="ARBA" id="ARBA00023237"/>
    </source>
</evidence>
<dbReference type="InterPro" id="IPR012902">
    <property type="entry name" value="N_methyl_site"/>
</dbReference>
<organism evidence="5 7">
    <name type="scientific">Thermus scotoductus</name>
    <dbReference type="NCBI Taxonomy" id="37636"/>
    <lineage>
        <taxon>Bacteria</taxon>
        <taxon>Thermotogati</taxon>
        <taxon>Deinococcota</taxon>
        <taxon>Deinococci</taxon>
        <taxon>Thermales</taxon>
        <taxon>Thermaceae</taxon>
        <taxon>Thermus</taxon>
    </lineage>
</organism>
<accession>A0A430UST0</accession>
<dbReference type="AlphaFoldDB" id="A0A430UST0"/>
<dbReference type="EMBL" id="PEMD01000297">
    <property type="protein sequence ID" value="RTH30380.1"/>
    <property type="molecule type" value="Genomic_DNA"/>
</dbReference>
<evidence type="ECO:0000313" key="8">
    <source>
        <dbReference type="Proteomes" id="UP000287962"/>
    </source>
</evidence>
<keyword evidence="8" id="KW-1185">Reference proteome</keyword>
<comment type="caution">
    <text evidence="5">The sequence shown here is derived from an EMBL/GenBank/DDBJ whole genome shotgun (WGS) entry which is preliminary data.</text>
</comment>
<keyword evidence="2" id="KW-0998">Cell outer membrane</keyword>
<dbReference type="Pfam" id="PF07963">
    <property type="entry name" value="N_methyl"/>
    <property type="match status" value="1"/>
</dbReference>
<sequence>MKVRKGLTLIEVLLALSLLSLVLLALNASLVSNLGATAEAGLRTQAVQILNYLGRRVVAGELLPAPGTPLVYGYGSLKQSFPELTRESYQANPDLYRASIRNLGLPSWAQSLNLPIHEYEIQVCFRKAGGESCTRAHTFSAIPGQGEQAPPLPGIN</sequence>
<dbReference type="NCBIfam" id="TIGR02532">
    <property type="entry name" value="IV_pilin_GFxxxE"/>
    <property type="match status" value="1"/>
</dbReference>
<evidence type="ECO:0000313" key="4">
    <source>
        <dbReference type="EMBL" id="RTI07681.1"/>
    </source>
</evidence>
<dbReference type="Proteomes" id="UP000287173">
    <property type="component" value="Unassembled WGS sequence"/>
</dbReference>
<dbReference type="Proteomes" id="UP000287962">
    <property type="component" value="Unassembled WGS sequence"/>
</dbReference>
<name>A0A430UST0_THESC</name>
<reference evidence="4" key="1">
    <citation type="submission" date="2017-10" db="EMBL/GenBank/DDBJ databases">
        <authorList>
            <person name="Wilpiszeski R.L."/>
            <person name="Zhidan Z."/>
            <person name="House C.H."/>
        </authorList>
    </citation>
    <scope>NUCLEOTIDE SEQUENCE</scope>
    <source>
        <strain evidence="4">12_S12</strain>
    </source>
</reference>
<dbReference type="EMBL" id="PEMG01000044">
    <property type="protein sequence ID" value="RTI11519.1"/>
    <property type="molecule type" value="Genomic_DNA"/>
</dbReference>
<comment type="subcellular location">
    <subcellularLocation>
        <location evidence="1">Cell outer membrane</location>
    </subcellularLocation>
</comment>
<proteinExistence type="predicted"/>
<dbReference type="PROSITE" id="PS00409">
    <property type="entry name" value="PROKAR_NTER_METHYL"/>
    <property type="match status" value="1"/>
</dbReference>
<evidence type="ECO:0000313" key="3">
    <source>
        <dbReference type="EMBL" id="RTH30380.1"/>
    </source>
</evidence>
<dbReference type="GO" id="GO:0009279">
    <property type="term" value="C:cell outer membrane"/>
    <property type="evidence" value="ECO:0007669"/>
    <property type="project" value="UniProtKB-SubCell"/>
</dbReference>
<evidence type="ECO:0000256" key="1">
    <source>
        <dbReference type="ARBA" id="ARBA00004442"/>
    </source>
</evidence>
<keyword evidence="2" id="KW-0472">Membrane</keyword>
<reference evidence="6 7" key="2">
    <citation type="journal article" date="2019" name="Extremophiles">
        <title>Biogeography of thermophiles and predominance of Thermus scotoductus in domestic water heaters.</title>
        <authorList>
            <person name="Wilpiszeski R.L."/>
            <person name="Zhang Z."/>
            <person name="House C.H."/>
        </authorList>
    </citation>
    <scope>NUCLEOTIDE SEQUENCE [LARGE SCALE GENOMIC DNA]</scope>
    <source>
        <strain evidence="4 8">12_S12</strain>
        <strain evidence="5 7">17_S17</strain>
        <strain evidence="3 6">20_S20</strain>
    </source>
</reference>
<evidence type="ECO:0000313" key="5">
    <source>
        <dbReference type="EMBL" id="RTI11519.1"/>
    </source>
</evidence>
<evidence type="ECO:0000313" key="7">
    <source>
        <dbReference type="Proteomes" id="UP000287173"/>
    </source>
</evidence>
<gene>
    <name evidence="4" type="ORF">CSW25_05675</name>
    <name evidence="5" type="ORF">CSW30_02395</name>
    <name evidence="3" type="ORF">CSW33_10295</name>
</gene>